<dbReference type="SMART" id="SM00282">
    <property type="entry name" value="LamG"/>
    <property type="match status" value="2"/>
</dbReference>
<dbReference type="PANTHER" id="PTHR10574:SF406">
    <property type="entry name" value="LAMININ SUBUNIT ALPHA 5"/>
    <property type="match status" value="1"/>
</dbReference>
<feature type="disulfide bond" evidence="10">
    <location>
        <begin position="917"/>
        <end position="926"/>
    </location>
</feature>
<dbReference type="Gene3D" id="2.60.120.200">
    <property type="match status" value="2"/>
</dbReference>
<feature type="domain" description="Laminin EGF-like" evidence="13">
    <location>
        <begin position="2355"/>
        <end position="2400"/>
    </location>
</feature>
<feature type="disulfide bond" evidence="10">
    <location>
        <begin position="1898"/>
        <end position="1907"/>
    </location>
</feature>
<dbReference type="InterPro" id="IPR002049">
    <property type="entry name" value="LE_dom"/>
</dbReference>
<dbReference type="PROSITE" id="PS51117">
    <property type="entry name" value="LAMININ_NTER"/>
    <property type="match status" value="1"/>
</dbReference>
<feature type="domain" description="Laminin EGF-like" evidence="13">
    <location>
        <begin position="892"/>
        <end position="946"/>
    </location>
</feature>
<dbReference type="SUPFAM" id="SSF49899">
    <property type="entry name" value="Concanavalin A-like lectins/glucanases"/>
    <property type="match status" value="2"/>
</dbReference>
<evidence type="ECO:0000256" key="4">
    <source>
        <dbReference type="ARBA" id="ARBA00022729"/>
    </source>
</evidence>
<keyword evidence="8" id="KW-0325">Glycoprotein</keyword>
<feature type="disulfide bond" evidence="10">
    <location>
        <begin position="1787"/>
        <end position="1804"/>
    </location>
</feature>
<evidence type="ECO:0000313" key="16">
    <source>
        <dbReference type="EMBL" id="CAD5117241.1"/>
    </source>
</evidence>
<feature type="domain" description="Laminin EGF-like" evidence="13">
    <location>
        <begin position="1785"/>
        <end position="1830"/>
    </location>
</feature>
<keyword evidence="9 10" id="KW-0424">Laminin EGF-like domain</keyword>
<dbReference type="FunFam" id="2.10.25.10:FF:000011">
    <property type="entry name" value="Cadherin EGF LAG seven-pass G-type receptor"/>
    <property type="match status" value="1"/>
</dbReference>
<dbReference type="FunFam" id="2.10.25.10:FF:000407">
    <property type="entry name" value="Laminin subunit alpha-3"/>
    <property type="match status" value="1"/>
</dbReference>
<dbReference type="PROSITE" id="PS51115">
    <property type="entry name" value="LAMININ_IVA"/>
    <property type="match status" value="1"/>
</dbReference>
<feature type="domain" description="Laminin EGF-like" evidence="13">
    <location>
        <begin position="1876"/>
        <end position="1922"/>
    </location>
</feature>
<feature type="coiled-coil region" evidence="11">
    <location>
        <begin position="2947"/>
        <end position="2974"/>
    </location>
</feature>
<dbReference type="Pfam" id="PF00053">
    <property type="entry name" value="EGF_laminin"/>
    <property type="match status" value="20"/>
</dbReference>
<proteinExistence type="predicted"/>
<feature type="disulfide bond" evidence="10">
    <location>
        <begin position="1806"/>
        <end position="1815"/>
    </location>
</feature>
<dbReference type="PROSITE" id="PS01248">
    <property type="entry name" value="EGF_LAM_1"/>
    <property type="match status" value="7"/>
</dbReference>
<keyword evidence="6" id="KW-0084">Basement membrane</keyword>
<dbReference type="GO" id="GO:0009887">
    <property type="term" value="P:animal organ morphogenesis"/>
    <property type="evidence" value="ECO:0007669"/>
    <property type="project" value="TreeGrafter"/>
</dbReference>
<feature type="disulfide bond" evidence="10">
    <location>
        <begin position="2374"/>
        <end position="2383"/>
    </location>
</feature>
<evidence type="ECO:0000256" key="11">
    <source>
        <dbReference type="SAM" id="Coils"/>
    </source>
</evidence>
<dbReference type="SMART" id="SM00181">
    <property type="entry name" value="EGF"/>
    <property type="match status" value="9"/>
</dbReference>
<evidence type="ECO:0000256" key="7">
    <source>
        <dbReference type="ARBA" id="ARBA00023157"/>
    </source>
</evidence>
<feature type="domain" description="Laminin EGF-like" evidence="13">
    <location>
        <begin position="1036"/>
        <end position="1090"/>
    </location>
</feature>
<evidence type="ECO:0000256" key="10">
    <source>
        <dbReference type="PROSITE-ProRule" id="PRU00460"/>
    </source>
</evidence>
<dbReference type="GO" id="GO:0009888">
    <property type="term" value="P:tissue development"/>
    <property type="evidence" value="ECO:0007669"/>
    <property type="project" value="TreeGrafter"/>
</dbReference>
<name>A0A7I8VLU1_9ANNE</name>
<keyword evidence="2" id="KW-0964">Secreted</keyword>
<evidence type="ECO:0000256" key="6">
    <source>
        <dbReference type="ARBA" id="ARBA00022869"/>
    </source>
</evidence>
<keyword evidence="4" id="KW-0732">Signal</keyword>
<comment type="caution">
    <text evidence="16">The sequence shown here is derived from an EMBL/GenBank/DDBJ whole genome shotgun (WGS) entry which is preliminary data.</text>
</comment>
<protein>
    <submittedName>
        <fullName evidence="16">DgyrCDS6037</fullName>
    </submittedName>
</protein>
<evidence type="ECO:0000256" key="9">
    <source>
        <dbReference type="ARBA" id="ARBA00023292"/>
    </source>
</evidence>
<dbReference type="CDD" id="cd00110">
    <property type="entry name" value="LamG"/>
    <property type="match status" value="2"/>
</dbReference>
<feature type="disulfide bond" evidence="10">
    <location>
        <begin position="843"/>
        <end position="860"/>
    </location>
</feature>
<dbReference type="Pfam" id="PF02210">
    <property type="entry name" value="Laminin_G_2"/>
    <property type="match status" value="2"/>
</dbReference>
<dbReference type="InterPro" id="IPR000742">
    <property type="entry name" value="EGF"/>
</dbReference>
<dbReference type="Gene3D" id="2.60.120.260">
    <property type="entry name" value="Galactose-binding domain-like"/>
    <property type="match status" value="1"/>
</dbReference>
<reference evidence="16 17" key="1">
    <citation type="submission" date="2020-08" db="EMBL/GenBank/DDBJ databases">
        <authorList>
            <person name="Hejnol A."/>
        </authorList>
    </citation>
    <scope>NUCLEOTIDE SEQUENCE [LARGE SCALE GENOMIC DNA]</scope>
</reference>
<feature type="disulfide bond" evidence="10">
    <location>
        <begin position="1058"/>
        <end position="1067"/>
    </location>
</feature>
<feature type="disulfide bond" evidence="10">
    <location>
        <begin position="1923"/>
        <end position="1935"/>
    </location>
</feature>
<dbReference type="SUPFAM" id="SSF57196">
    <property type="entry name" value="EGF/Laminin"/>
    <property type="match status" value="12"/>
</dbReference>
<dbReference type="InterPro" id="IPR022227">
    <property type="entry name" value="DUF3754"/>
</dbReference>
<dbReference type="Pfam" id="PF00052">
    <property type="entry name" value="Laminin_B"/>
    <property type="match status" value="1"/>
</dbReference>
<sequence>MASLVCRRSSTGHLKKVYRLINNRFLSTSSYNLCTEVSTTLNFPKSEEELFREKEEFIPLTKHTLFRYLVQDDDLLNKNNKKLFEDVSFRLGIYANRKYNGKLNDLKSLFEPINPDLNKLATHNWTRRECLDNEFWLMKGLSEVLTKANFKEIPDDDVKRSLSKHSTSEGVRVEVDSSKYDIMKFWTLGKEKVNSKSIFRQLLSAIGKPSASEQYKRVVIASRLRKDNKLSIKAFKDISSGSLEQLLPDAKISMSRYDKTVIGISAALAGLGGLSQAIAYLVQMNVTWPIILILITAIKTVHSVGIYQNKKNRYLLQLHKVLYSKNIANNRGLLTLIIDRAEDEVLKEILLVYSFLLSIDSLKSEVNGITIALLESSIEGWIFQKTGREIKFNSREAIELLTDLKLIANNENNIFCLPLSKTVLNLPIQSAFDILDCREDEGYDEKIPEKKEKKYFNWLGESIGLRDAVPKLFNLAAGSKITATATCGEEREEEYCRLFGLSGKQPTCGRCKWWNDPASDTKELFKPEFAIAGEKGSWMSPPFSSGDNKDDYEKVNLTIHFDQPYYVAYIHIESGYGLFPKTLAIHRSSDGGKTYTPWYYITQSVEDCDNYFGKGNWVKKITNINEVKCDFEENRGWGKNQFHEFTVPLFRDYCRAMGDTKKCHSNRQLLNFTQATDVRLSFMAVKRDNYGQFGFGAYDEKIYNRYFYSVRALQIGGMCMCHGHGQDCYKRGDKDVCECEHNTQGDNCDTCKPKFRQRKWMPANETHTNACEECNCHGHSDFCIYNETVSKLHLSLNMRNEYEGGGVCLECRDNTEGVNCEKCKYGYTLDRRSSFHGCVECNCYESAYYTGECDPETGKCYCKKGYTGDLCQDCASGYYKSDASISEYCFECPCNINGTLSVGNQDNCQNNIIGCKCKLHVIGEKCDRCEPGYWNFPSCQKCDCDPRFSEGNQVCDETNGKCFCKAAYTGDNCSRCADGFFNFPDCEKCQCNALGQTKAKCNKITGECICRTEFSGDKCQNCADGFYKQRGFCEECQCNTLGTKEESISCDIHGICNCKDGYNGDKCESCEVGYFNANSKQPNEPMQCEPCRCNKEGSSYDRCDSNGVCTCKNKITGRKCNECIPGLFIFPKCIECVCNEKGSEKIGADISSSSFCKGSVEESLCTCKKNVEGQLCDRCKRGFYNMTQESITGCENCFCNSLGVFENSCKEGGDCFCKKYVQEGKCLKCKSGFYNLDPSNLFGCSACKCFVTGSINDECDAGGRCTCKTGFSGNKCDKIIDGYYYPNLHHLTSQFENAIDQDDASLPVEQKDERKYILLNKDIEISLLVEIPKPGAYTILIKYSPINLSLRKLAITYRVPNSLNYKEPKDFALIGDSAEFTLRAIGEVIFEQNGTYRFYFQSDNDVYLDLLEVQPKLYRTAESDRALITEVIERPCKGSDDDMCKNFSYVPLDTYDHSLSSDSNKQEINLSLRKSQPYVIIIEYQSHLDVRNTSSIYVSSENLNEHEIYSTFYPCNFQFSCRAVVQWNSTDNNEYMSVIHSFKAGDVLFNFRDVPDKISIEKLYAIPLSIWHPSVIEPRFSCIYKNGKCVDLEFPIPIAYIDMNDEINAITLKDYHPPNQPLVLRHSLSQPLTKNFETSNIGHHDIYIRYYQPFDSFVKSEVIIDGADLVPRKGILETKFCNHIFGCLEKVQLENSYFQDYGQSQITFQPPRNNKFYLDSILVYNKFENRDISQLPEHSHLPLTEQYVKECRGNNYFDIKSDDSDFCLKSALILTSNFNDGLLKCECNTLGSVNIVCDKFAGQCKCKENVVNRQCTACKRGYFGFPNCKQCNCGKKKCNPVTGECICPFGTTGKDCDKCIENHYSRNSTLYGCKPCNCNIEGTNGVETCNSTTGQCQCKAHTTGRNCGICLNGFFDFPSCKVCNCDKKGTTENVCDKKTGFCLCKENVYGERCDQCKQSTFYLEDRNKLGCTKCFCFDRSMICDSSTLRRIKIFSAQDWKLSNDVNETLMANSQNDTSFVLMKNAMKNYTWFWHAPKEYVGNMLKSYGGKLILTLNFEMSTSGNTFGVDKYDIVRIQSKEQTVKLNLKGRHLPNVGQEYIIDINETSFSNMDGSEVDRSAFMRLLSNVESIQIQANWMIPVEKVSLKGVYLDSADETGTGNIAENVERCECESHFVGNSCERCDDGYYIDGSICRRCLDKCNGRSTECDPLTGDCKNCEMGFTGPKCMKCADGKGIDRITGNCVKCACPTEQNSNARTCKNSPWNGNEMECVGCNEGYMGEKCEICAPHYFGNAMESNCTKCECNSNVDESIRFPCDRQTGKCLDCLNNSTGWNCERCLDGFFGDAIIKKNCQKCQCDSKGTEKCDSETGVCKCKQNFVGKFCDSCETDHYLANSLTCEPCNCPEKLTHNNSCNANSGQCPCKSNLLSGRSCSSCKDGYYGTPLNSQSSTLCYKCDCYKNGAKSCNKETGDCMCDEGRTGDKCEKCKPGWLAVGNKCRICDECVMLLVNDTKVLLENITSVKDDLDATHVSVTTLTRLRKLNETVLELSPKVDDMEIVNNENWRNDMLKENNTLHQMFNDLFDDSIQKVHHRSTILATESQQLGDSVGKNLNLKNLLESVSKTVAYVMRVHKLIKQGVNASDVNHLLENARKALDEIDKVDIKNDWMYTNSTLNLLQTLTSDVEALQNQTESNSDIVSSLTMRLNRLIEKLHISGDIMENLDRKTGVIKLRLKEVSGEVTDLMNQVSSLKKINSSIFTLHSECKNKLMESKNSYEQNENALSNLTEQWSKFLNLRDLDILYKELNESKYNLDKKSVEAFSHSKKLMSDHEEITMLLKETYNKTYADAASTAYQTIANLYNNASKEAKNALELSQESLIKSTDMESDALNSAQQSNRTIANLRESLGEIHYMQRSVANMKSTSVSKIEDETRDLEADFDKSLRKKINAAEMTEKIQKLNDEADSLQSNVNAGKKKMDKLHGDLKTFLLNARQLQDGFSDSTDDLNKIGSNLQKSEAHEADIMREKKTLKTNVDELKTVMDKMRTKLSEMRHHIETARNLLNADLAIYFNGTSYIQAHYSPKETNVTPEKMVHNKLHMSVFPFEGVSGTLAYFGPSTSSNIELNDFFLLGIKDKKLGLVTKIGKKKTYLDLEIPVKNILVNDVTDRADWVEIKVERQANLVKLLVGDKSKNVTVSSEEDFVFDHTNTKIYFGGIPESEILINKLLAEYGFEKNLSKAGICSGIEFNNYMLSLYNFDDAENVENYKNTKKNSPGPRMKYLDGESYLMDTYTNSTPHNSYLFKNIEGNGILFTLIRKDANNTSPIFIILKDKKINFLHGKHYSSFFQIPFEDKDKNYPIKTFGLELSIEQTKRNVVRIELNQDDNGDDILGGSATKVKLMPELKRYFTNFEGNGHVFVGGSPEIYKKYLKKFTDLPKNNIKSCYSPRLYSPLAGNKKLSLCPTSDYPIKIVSFPRVTNNAYLTNSRLSNLKFKEFILTVRFKVWRNNSDGLILVMSEIPSSSPRIIGFSMYLLDGRVHVLARVNKDPIRKIISQSPVNDREWHFITILRTSTDLSIFLDDGLLVKLLPSGHMPVFYLGGIKSEALYKDLIHENIDSFKGCFADFTYYEADMEDHSTDKKEFYQVVDFKKMMEKRDSVNFGKCSDQDD</sequence>
<dbReference type="FunFam" id="2.10.25.10:FF:000105">
    <property type="entry name" value="laminin subunit gamma-1"/>
    <property type="match status" value="1"/>
</dbReference>
<feature type="disulfide bond" evidence="10">
    <location>
        <begin position="1925"/>
        <end position="1942"/>
    </location>
</feature>
<feature type="disulfide bond" evidence="10">
    <location>
        <begin position="2326"/>
        <end position="2335"/>
    </location>
</feature>
<feature type="disulfide bond" evidence="10">
    <location>
        <begin position="862"/>
        <end position="871"/>
    </location>
</feature>
<evidence type="ECO:0000256" key="5">
    <source>
        <dbReference type="ARBA" id="ARBA00022737"/>
    </source>
</evidence>
<feature type="disulfide bond" evidence="10">
    <location>
        <begin position="841"/>
        <end position="853"/>
    </location>
</feature>
<keyword evidence="3" id="KW-0272">Extracellular matrix</keyword>
<dbReference type="Proteomes" id="UP000549394">
    <property type="component" value="Unassembled WGS sequence"/>
</dbReference>
<evidence type="ECO:0000256" key="3">
    <source>
        <dbReference type="ARBA" id="ARBA00022530"/>
    </source>
</evidence>
<evidence type="ECO:0000256" key="2">
    <source>
        <dbReference type="ARBA" id="ARBA00022525"/>
    </source>
</evidence>
<gene>
    <name evidence="16" type="ORF">DGYR_LOCUS5788</name>
</gene>
<dbReference type="PROSITE" id="PS50025">
    <property type="entry name" value="LAM_G_DOMAIN"/>
    <property type="match status" value="1"/>
</dbReference>
<evidence type="ECO:0000259" key="14">
    <source>
        <dbReference type="PROSITE" id="PS51115"/>
    </source>
</evidence>
<keyword evidence="7 10" id="KW-1015">Disulfide bond</keyword>
<dbReference type="InterPro" id="IPR050440">
    <property type="entry name" value="Laminin/Netrin_ECM"/>
</dbReference>
<dbReference type="SMART" id="SM00281">
    <property type="entry name" value="LamB"/>
    <property type="match status" value="1"/>
</dbReference>
<dbReference type="InterPro" id="IPR001791">
    <property type="entry name" value="Laminin_G"/>
</dbReference>
<dbReference type="PANTHER" id="PTHR10574">
    <property type="entry name" value="NETRIN/LAMININ-RELATED"/>
    <property type="match status" value="1"/>
</dbReference>
<evidence type="ECO:0000313" key="17">
    <source>
        <dbReference type="Proteomes" id="UP000549394"/>
    </source>
</evidence>
<feature type="domain" description="Laminin EGF-like" evidence="13">
    <location>
        <begin position="1923"/>
        <end position="1973"/>
    </location>
</feature>
<feature type="domain" description="Laminin EGF-like" evidence="13">
    <location>
        <begin position="2455"/>
        <end position="2499"/>
    </location>
</feature>
<feature type="disulfide bond" evidence="10">
    <location>
        <begin position="1785"/>
        <end position="1797"/>
    </location>
</feature>
<keyword evidence="17" id="KW-1185">Reference proteome</keyword>
<evidence type="ECO:0000259" key="13">
    <source>
        <dbReference type="PROSITE" id="PS50027"/>
    </source>
</evidence>
<dbReference type="InterPro" id="IPR013320">
    <property type="entry name" value="ConA-like_dom_sf"/>
</dbReference>
<dbReference type="Pfam" id="PF00055">
    <property type="entry name" value="Laminin_N"/>
    <property type="match status" value="1"/>
</dbReference>
<keyword evidence="5" id="KW-0677">Repeat</keyword>
<dbReference type="GO" id="GO:0005604">
    <property type="term" value="C:basement membrane"/>
    <property type="evidence" value="ECO:0007669"/>
    <property type="project" value="UniProtKB-SubCell"/>
</dbReference>
<dbReference type="FunFam" id="2.10.25.10:FF:000051">
    <property type="entry name" value="Laminin subunit alpha 4"/>
    <property type="match status" value="1"/>
</dbReference>
<evidence type="ECO:0000259" key="15">
    <source>
        <dbReference type="PROSITE" id="PS51117"/>
    </source>
</evidence>
<organism evidence="16 17">
    <name type="scientific">Dimorphilus gyrociliatus</name>
    <dbReference type="NCBI Taxonomy" id="2664684"/>
    <lineage>
        <taxon>Eukaryota</taxon>
        <taxon>Metazoa</taxon>
        <taxon>Spiralia</taxon>
        <taxon>Lophotrochozoa</taxon>
        <taxon>Annelida</taxon>
        <taxon>Polychaeta</taxon>
        <taxon>Polychaeta incertae sedis</taxon>
        <taxon>Dinophilidae</taxon>
        <taxon>Dimorphilus</taxon>
    </lineage>
</organism>
<keyword evidence="11" id="KW-0175">Coiled coil</keyword>
<dbReference type="CDD" id="cd00055">
    <property type="entry name" value="EGF_Lam"/>
    <property type="match status" value="21"/>
</dbReference>
<dbReference type="InterPro" id="IPR000034">
    <property type="entry name" value="Laminin_IV"/>
</dbReference>
<dbReference type="PRINTS" id="PR00011">
    <property type="entry name" value="EGFLAMININ"/>
</dbReference>
<dbReference type="FunFam" id="2.10.25.10:FF:000069">
    <property type="entry name" value="Laminin subunit alpha 1"/>
    <property type="match status" value="1"/>
</dbReference>
<evidence type="ECO:0000259" key="12">
    <source>
        <dbReference type="PROSITE" id="PS50025"/>
    </source>
</evidence>
<evidence type="ECO:0000256" key="1">
    <source>
        <dbReference type="ARBA" id="ARBA00004302"/>
    </source>
</evidence>
<accession>A0A7I8VLU1</accession>
<feature type="domain" description="Laminin G" evidence="12">
    <location>
        <begin position="3467"/>
        <end position="3658"/>
    </location>
</feature>
<feature type="disulfide bond" evidence="10">
    <location>
        <begin position="2474"/>
        <end position="2483"/>
    </location>
</feature>
<dbReference type="PROSITE" id="PS50027">
    <property type="entry name" value="EGF_LAM_2"/>
    <property type="match status" value="9"/>
</dbReference>
<feature type="domain" description="Laminin IV type A" evidence="14">
    <location>
        <begin position="1994"/>
        <end position="2168"/>
    </location>
</feature>
<feature type="domain" description="Laminin EGF-like" evidence="13">
    <location>
        <begin position="2302"/>
        <end position="2354"/>
    </location>
</feature>
<dbReference type="EMBL" id="CAJFCJ010000007">
    <property type="protein sequence ID" value="CAD5117241.1"/>
    <property type="molecule type" value="Genomic_DNA"/>
</dbReference>
<dbReference type="Pfam" id="PF12576">
    <property type="entry name" value="DUF3754"/>
    <property type="match status" value="1"/>
</dbReference>
<comment type="subcellular location">
    <subcellularLocation>
        <location evidence="1">Secreted</location>
        <location evidence="1">Extracellular space</location>
        <location evidence="1">Extracellular matrix</location>
        <location evidence="1">Basement membrane</location>
    </subcellularLocation>
</comment>
<feature type="disulfide bond" evidence="10">
    <location>
        <begin position="1944"/>
        <end position="1953"/>
    </location>
</feature>
<dbReference type="OrthoDB" id="5984158at2759"/>
<dbReference type="Gene3D" id="2.10.25.10">
    <property type="entry name" value="Laminin"/>
    <property type="match status" value="14"/>
</dbReference>
<feature type="domain" description="Laminin EGF-like" evidence="13">
    <location>
        <begin position="841"/>
        <end position="891"/>
    </location>
</feature>
<feature type="disulfide bond" evidence="10">
    <location>
        <begin position="2338"/>
        <end position="2352"/>
    </location>
</feature>
<comment type="caution">
    <text evidence="10">Lacks conserved residue(s) required for the propagation of feature annotation.</text>
</comment>
<dbReference type="Gene3D" id="2.170.300.10">
    <property type="entry name" value="Tie2 ligand-binding domain superfamily"/>
    <property type="match status" value="3"/>
</dbReference>
<dbReference type="SMART" id="SM00136">
    <property type="entry name" value="LamNT"/>
    <property type="match status" value="1"/>
</dbReference>
<evidence type="ECO:0000256" key="8">
    <source>
        <dbReference type="ARBA" id="ARBA00023180"/>
    </source>
</evidence>
<feature type="domain" description="Laminin N-terminal" evidence="15">
    <location>
        <begin position="464"/>
        <end position="718"/>
    </location>
</feature>
<dbReference type="InterPro" id="IPR008211">
    <property type="entry name" value="Laminin_N"/>
</dbReference>
<dbReference type="SMART" id="SM00180">
    <property type="entry name" value="EGF_Lam"/>
    <property type="match status" value="22"/>
</dbReference>